<dbReference type="Proteomes" id="UP000219788">
    <property type="component" value="Unassembled WGS sequence"/>
</dbReference>
<feature type="region of interest" description="Disordered" evidence="2">
    <location>
        <begin position="1"/>
        <end position="22"/>
    </location>
</feature>
<name>A0A2A7U674_EDWTA</name>
<reference evidence="4" key="1">
    <citation type="submission" date="2017-09" db="EMBL/GenBank/DDBJ databases">
        <title>FDA dAtabase for Regulatory Grade micrObial Sequences (FDA-ARGOS): Supporting development and validation of Infectious Disease Dx tests.</title>
        <authorList>
            <person name="Goldberg B."/>
            <person name="Campos J."/>
            <person name="Tallon L."/>
            <person name="Sadzewicz L."/>
            <person name="Ott S."/>
            <person name="Zhao X."/>
            <person name="Nagaraj S."/>
            <person name="Vavikolanu K."/>
            <person name="Aluvathingal J."/>
            <person name="Nadendla S."/>
            <person name="Geyer C."/>
            <person name="Sichtig H."/>
        </authorList>
    </citation>
    <scope>NUCLEOTIDE SEQUENCE [LARGE SCALE GENOMIC DNA]</scope>
    <source>
        <strain evidence="4">FDAARGOS_370</strain>
    </source>
</reference>
<feature type="compositionally biased region" description="Basic and acidic residues" evidence="2">
    <location>
        <begin position="1"/>
        <end position="20"/>
    </location>
</feature>
<sequence length="172" mass="19738">MMSVSLRDEGVEDEPLRGDRSALTSDDDLAAIRHFLARQHVVTLATGQGEAVWCASCFYAWDEASMTLYLLTSPQSQHGQLMLGNPWVAGTVARQTRNVAQIQGIQFRAHIARLAGEDEARARRRYYRRFPLARLRPAPIWALRLMQVKMTDNRCGFGHKRHWQRQDGERVY</sequence>
<dbReference type="SUPFAM" id="SSF50475">
    <property type="entry name" value="FMN-binding split barrel"/>
    <property type="match status" value="1"/>
</dbReference>
<dbReference type="AlphaFoldDB" id="A0A2A7U674"/>
<organism evidence="3 4">
    <name type="scientific">Edwardsiella tarda</name>
    <dbReference type="NCBI Taxonomy" id="636"/>
    <lineage>
        <taxon>Bacteria</taxon>
        <taxon>Pseudomonadati</taxon>
        <taxon>Pseudomonadota</taxon>
        <taxon>Gammaproteobacteria</taxon>
        <taxon>Enterobacterales</taxon>
        <taxon>Hafniaceae</taxon>
        <taxon>Edwardsiella</taxon>
    </lineage>
</organism>
<dbReference type="EMBL" id="PDDV01000013">
    <property type="protein sequence ID" value="PEH73794.1"/>
    <property type="molecule type" value="Genomic_DNA"/>
</dbReference>
<evidence type="ECO:0000313" key="4">
    <source>
        <dbReference type="Proteomes" id="UP000219788"/>
    </source>
</evidence>
<comment type="similarity">
    <text evidence="1">Belongs to the UPF0306 family.</text>
</comment>
<dbReference type="InterPro" id="IPR012349">
    <property type="entry name" value="Split_barrel_FMN-bd"/>
</dbReference>
<dbReference type="InterPro" id="IPR011194">
    <property type="entry name" value="UPF0306"/>
</dbReference>
<dbReference type="PIRSF" id="PIRSF009554">
    <property type="entry name" value="UCP009554"/>
    <property type="match status" value="1"/>
</dbReference>
<proteinExistence type="inferred from homology"/>
<protein>
    <recommendedName>
        <fullName evidence="1">UPF0306 protein CRM76_18595</fullName>
    </recommendedName>
</protein>
<dbReference type="NCBIfam" id="NF002900">
    <property type="entry name" value="PRK03467.1"/>
    <property type="match status" value="1"/>
</dbReference>
<evidence type="ECO:0000256" key="1">
    <source>
        <dbReference type="HAMAP-Rule" id="MF_00764"/>
    </source>
</evidence>
<evidence type="ECO:0000313" key="3">
    <source>
        <dbReference type="EMBL" id="PEH73794.1"/>
    </source>
</evidence>
<accession>A0A2A7U674</accession>
<dbReference type="HAMAP" id="MF_00764">
    <property type="entry name" value="UPF0306"/>
    <property type="match status" value="1"/>
</dbReference>
<gene>
    <name evidence="3" type="ORF">CRM76_18595</name>
</gene>
<dbReference type="STRING" id="636.AAW15_13930"/>
<dbReference type="Gene3D" id="2.30.110.10">
    <property type="entry name" value="Electron Transport, Fmn-binding Protein, Chain A"/>
    <property type="match status" value="1"/>
</dbReference>
<comment type="caution">
    <text evidence="3">The sequence shown here is derived from an EMBL/GenBank/DDBJ whole genome shotgun (WGS) entry which is preliminary data.</text>
</comment>
<evidence type="ECO:0000256" key="2">
    <source>
        <dbReference type="SAM" id="MobiDB-lite"/>
    </source>
</evidence>